<protein>
    <recommendedName>
        <fullName evidence="4">Carbohydrate kinase PfkB domain-containing protein</fullName>
    </recommendedName>
</protein>
<dbReference type="Proteomes" id="UP001205105">
    <property type="component" value="Unassembled WGS sequence"/>
</dbReference>
<dbReference type="InterPro" id="IPR031100">
    <property type="entry name" value="LOG_fam"/>
</dbReference>
<evidence type="ECO:0000313" key="5">
    <source>
        <dbReference type="EMBL" id="KAI7840263.1"/>
    </source>
</evidence>
<dbReference type="SUPFAM" id="SSF102405">
    <property type="entry name" value="MCP/YpsA-like"/>
    <property type="match status" value="1"/>
</dbReference>
<dbReference type="Gene3D" id="3.40.50.450">
    <property type="match status" value="1"/>
</dbReference>
<comment type="similarity">
    <text evidence="1">Belongs to the carbohydrate kinase PfkB family.</text>
</comment>
<dbReference type="CDD" id="cd01168">
    <property type="entry name" value="adenosine_kinase"/>
    <property type="match status" value="1"/>
</dbReference>
<dbReference type="InterPro" id="IPR011611">
    <property type="entry name" value="PfkB_dom"/>
</dbReference>
<dbReference type="PROSITE" id="PS00584">
    <property type="entry name" value="PFKB_KINASES_2"/>
    <property type="match status" value="1"/>
</dbReference>
<dbReference type="InterPro" id="IPR029056">
    <property type="entry name" value="Ribokinase-like"/>
</dbReference>
<reference evidence="5" key="1">
    <citation type="submission" date="2020-11" db="EMBL/GenBank/DDBJ databases">
        <title>Chlorella ohadii genome sequencing and assembly.</title>
        <authorList>
            <person name="Murik O."/>
            <person name="Treves H."/>
            <person name="Kedem I."/>
            <person name="Shotland Y."/>
            <person name="Kaplan A."/>
        </authorList>
    </citation>
    <scope>NUCLEOTIDE SEQUENCE</scope>
    <source>
        <strain evidence="5">1</strain>
    </source>
</reference>
<dbReference type="InterPro" id="IPR052700">
    <property type="entry name" value="Carb_kinase_PfkB-like"/>
</dbReference>
<keyword evidence="3" id="KW-0418">Kinase</keyword>
<sequence>MSSAVDGPAGLDAAEQERPLVVSIQPTAIVDHLCVIRDEAELKALVPDEIGGSHRVELSEIQHILTTASAPAAGELAVPLVGEYFSKAGGSAANTTRGLAGFGIRTQLLGCRGFDEWGAFWASSMKRAHVGVERMAVKQGPTARSCILSCGGQRTMRTCMAGCPRLEPQELQAEDFEGAAWAFLSAYCLYVPGLLERAIELARGAGACVALELASFEVVRAFSESIKSLLESGAVDVAFCNEDEAVELAGGSPEQGLDYMAQHCRRLAVVTLGEKGCMIKETGADDVVAMPACAGVKAVDTTGAGDLFAAGFLFGLLNGMDRCGEIGCMAGGAVVQTLGAEMGREQWSWLHQRMHGELAGAVVRDSAAAVQQQELLACYALIEKQGRGVVYYGSARLKQDSPHWERAVHLGRDVANLLGCTTWSGGGPGMMEAATQGALLAGQRVAGIRIQREAGTTVLTASYLPSGSQVHCRYLSSRKVALVDSGVRMKESDRTAYIFLPGGLGTLDEFFEILTLVQLRKLGTKFPVPIILVDYDGFYAGLLQFLMACDSHGTVGAPELRDLIVAHDNEGVLDVLRQYYKLDVGQGEGSKRSPSKVYRASAFLQLGSEERAEAAGL</sequence>
<gene>
    <name evidence="5" type="ORF">COHA_006045</name>
</gene>
<dbReference type="Pfam" id="PF03641">
    <property type="entry name" value="Lysine_decarbox"/>
    <property type="match status" value="1"/>
</dbReference>
<evidence type="ECO:0000256" key="1">
    <source>
        <dbReference type="ARBA" id="ARBA00010688"/>
    </source>
</evidence>
<accession>A0AAD5DPT6</accession>
<dbReference type="Pfam" id="PF00294">
    <property type="entry name" value="PfkB"/>
    <property type="match status" value="1"/>
</dbReference>
<keyword evidence="2" id="KW-0808">Transferase</keyword>
<dbReference type="GO" id="GO:0016301">
    <property type="term" value="F:kinase activity"/>
    <property type="evidence" value="ECO:0007669"/>
    <property type="project" value="UniProtKB-KW"/>
</dbReference>
<dbReference type="Gene3D" id="3.40.1190.20">
    <property type="match status" value="1"/>
</dbReference>
<keyword evidence="6" id="KW-1185">Reference proteome</keyword>
<evidence type="ECO:0000259" key="4">
    <source>
        <dbReference type="Pfam" id="PF00294"/>
    </source>
</evidence>
<dbReference type="PANTHER" id="PTHR43320">
    <property type="entry name" value="SUGAR KINASE"/>
    <property type="match status" value="1"/>
</dbReference>
<evidence type="ECO:0000313" key="6">
    <source>
        <dbReference type="Proteomes" id="UP001205105"/>
    </source>
</evidence>
<dbReference type="InterPro" id="IPR002173">
    <property type="entry name" value="Carboh/pur_kinase_PfkB_CS"/>
</dbReference>
<dbReference type="AlphaFoldDB" id="A0AAD5DPT6"/>
<dbReference type="EMBL" id="JADXDR010000083">
    <property type="protein sequence ID" value="KAI7840263.1"/>
    <property type="molecule type" value="Genomic_DNA"/>
</dbReference>
<proteinExistence type="inferred from homology"/>
<comment type="caution">
    <text evidence="5">The sequence shown here is derived from an EMBL/GenBank/DDBJ whole genome shotgun (WGS) entry which is preliminary data.</text>
</comment>
<evidence type="ECO:0000256" key="3">
    <source>
        <dbReference type="ARBA" id="ARBA00022777"/>
    </source>
</evidence>
<organism evidence="5 6">
    <name type="scientific">Chlorella ohadii</name>
    <dbReference type="NCBI Taxonomy" id="2649997"/>
    <lineage>
        <taxon>Eukaryota</taxon>
        <taxon>Viridiplantae</taxon>
        <taxon>Chlorophyta</taxon>
        <taxon>core chlorophytes</taxon>
        <taxon>Trebouxiophyceae</taxon>
        <taxon>Chlorellales</taxon>
        <taxon>Chlorellaceae</taxon>
        <taxon>Chlorella clade</taxon>
        <taxon>Chlorella</taxon>
    </lineage>
</organism>
<dbReference type="PANTHER" id="PTHR43320:SF1">
    <property type="entry name" value="OS01G0105900 PROTEIN"/>
    <property type="match status" value="1"/>
</dbReference>
<dbReference type="SUPFAM" id="SSF53613">
    <property type="entry name" value="Ribokinase-like"/>
    <property type="match status" value="1"/>
</dbReference>
<feature type="domain" description="Carbohydrate kinase PfkB" evidence="4">
    <location>
        <begin position="80"/>
        <end position="341"/>
    </location>
</feature>
<name>A0AAD5DPT6_9CHLO</name>
<evidence type="ECO:0000256" key="2">
    <source>
        <dbReference type="ARBA" id="ARBA00022679"/>
    </source>
</evidence>